<accession>A0ABQ9VNQ2</accession>
<reference evidence="2 3" key="1">
    <citation type="submission" date="2023-05" db="EMBL/GenBank/DDBJ databases">
        <title>B98-5 Cell Line De Novo Hybrid Assembly: An Optical Mapping Approach.</title>
        <authorList>
            <person name="Kananen K."/>
            <person name="Auerbach J.A."/>
            <person name="Kautto E."/>
            <person name="Blachly J.S."/>
        </authorList>
    </citation>
    <scope>NUCLEOTIDE SEQUENCE [LARGE SCALE GENOMIC DNA]</scope>
    <source>
        <strain evidence="2">B95-8</strain>
        <tissue evidence="2">Cell line</tissue>
    </source>
</reference>
<keyword evidence="3" id="KW-1185">Reference proteome</keyword>
<evidence type="ECO:0000313" key="3">
    <source>
        <dbReference type="Proteomes" id="UP001266305"/>
    </source>
</evidence>
<gene>
    <name evidence="2" type="ORF">P7K49_010759</name>
</gene>
<proteinExistence type="predicted"/>
<dbReference type="EMBL" id="JASSZA010000005">
    <property type="protein sequence ID" value="KAK2111013.1"/>
    <property type="molecule type" value="Genomic_DNA"/>
</dbReference>
<protein>
    <submittedName>
        <fullName evidence="2">Uncharacterized protein</fullName>
    </submittedName>
</protein>
<comment type="caution">
    <text evidence="2">The sequence shown here is derived from an EMBL/GenBank/DDBJ whole genome shotgun (WGS) entry which is preliminary data.</text>
</comment>
<name>A0ABQ9VNQ2_SAGOE</name>
<evidence type="ECO:0000313" key="2">
    <source>
        <dbReference type="EMBL" id="KAK2111013.1"/>
    </source>
</evidence>
<dbReference type="Proteomes" id="UP001266305">
    <property type="component" value="Unassembled WGS sequence"/>
</dbReference>
<feature type="region of interest" description="Disordered" evidence="1">
    <location>
        <begin position="45"/>
        <end position="74"/>
    </location>
</feature>
<organism evidence="2 3">
    <name type="scientific">Saguinus oedipus</name>
    <name type="common">Cotton-top tamarin</name>
    <name type="synonym">Oedipomidas oedipus</name>
    <dbReference type="NCBI Taxonomy" id="9490"/>
    <lineage>
        <taxon>Eukaryota</taxon>
        <taxon>Metazoa</taxon>
        <taxon>Chordata</taxon>
        <taxon>Craniata</taxon>
        <taxon>Vertebrata</taxon>
        <taxon>Euteleostomi</taxon>
        <taxon>Mammalia</taxon>
        <taxon>Eutheria</taxon>
        <taxon>Euarchontoglires</taxon>
        <taxon>Primates</taxon>
        <taxon>Haplorrhini</taxon>
        <taxon>Platyrrhini</taxon>
        <taxon>Cebidae</taxon>
        <taxon>Callitrichinae</taxon>
        <taxon>Saguinus</taxon>
    </lineage>
</organism>
<evidence type="ECO:0000256" key="1">
    <source>
        <dbReference type="SAM" id="MobiDB-lite"/>
    </source>
</evidence>
<sequence length="85" mass="9186">MIVQKIIQLSFWPVSSIVKPDELTEFHFPGSGTCQFESKRGSEWEFRSPAGSASPRYGTTPSALGQARLGGTGGAVSETQLDLLR</sequence>